<keyword evidence="3" id="KW-0998">Cell outer membrane</keyword>
<dbReference type="PRINTS" id="PR01021">
    <property type="entry name" value="OMPADOMAIN"/>
</dbReference>
<organism evidence="7 8">
    <name type="scientific">Pseudodonghicola flavimaris</name>
    <dbReference type="NCBI Taxonomy" id="3050036"/>
    <lineage>
        <taxon>Bacteria</taxon>
        <taxon>Pseudomonadati</taxon>
        <taxon>Pseudomonadota</taxon>
        <taxon>Alphaproteobacteria</taxon>
        <taxon>Rhodobacterales</taxon>
        <taxon>Paracoccaceae</taxon>
        <taxon>Pseudodonghicola</taxon>
    </lineage>
</organism>
<dbReference type="PROSITE" id="PS51123">
    <property type="entry name" value="OMPA_2"/>
    <property type="match status" value="1"/>
</dbReference>
<dbReference type="RefSeq" id="WP_284480071.1">
    <property type="nucleotide sequence ID" value="NZ_JASNJD010000003.1"/>
</dbReference>
<evidence type="ECO:0000259" key="6">
    <source>
        <dbReference type="PROSITE" id="PS51123"/>
    </source>
</evidence>
<dbReference type="PANTHER" id="PTHR30329">
    <property type="entry name" value="STATOR ELEMENT OF FLAGELLAR MOTOR COMPLEX"/>
    <property type="match status" value="1"/>
</dbReference>
<protein>
    <submittedName>
        <fullName evidence="7">OmpA family protein</fullName>
    </submittedName>
</protein>
<dbReference type="Gene3D" id="3.40.1520.20">
    <property type="match status" value="3"/>
</dbReference>
<evidence type="ECO:0000313" key="7">
    <source>
        <dbReference type="EMBL" id="MDK3017256.1"/>
    </source>
</evidence>
<feature type="domain" description="OmpA-like" evidence="6">
    <location>
        <begin position="486"/>
        <end position="603"/>
    </location>
</feature>
<comment type="caution">
    <text evidence="7">The sequence shown here is derived from an EMBL/GenBank/DDBJ whole genome shotgun (WGS) entry which is preliminary data.</text>
</comment>
<feature type="compositionally biased region" description="Low complexity" evidence="5">
    <location>
        <begin position="646"/>
        <end position="659"/>
    </location>
</feature>
<dbReference type="Pfam" id="PF00691">
    <property type="entry name" value="OmpA"/>
    <property type="match status" value="1"/>
</dbReference>
<feature type="compositionally biased region" description="Acidic residues" evidence="5">
    <location>
        <begin position="615"/>
        <end position="630"/>
    </location>
</feature>
<dbReference type="CDD" id="cd07185">
    <property type="entry name" value="OmpA_C-like"/>
    <property type="match status" value="1"/>
</dbReference>
<dbReference type="InterPro" id="IPR036737">
    <property type="entry name" value="OmpA-like_sf"/>
</dbReference>
<proteinExistence type="predicted"/>
<dbReference type="InterPro" id="IPR006664">
    <property type="entry name" value="OMP_bac"/>
</dbReference>
<evidence type="ECO:0000313" key="8">
    <source>
        <dbReference type="Proteomes" id="UP001243757"/>
    </source>
</evidence>
<feature type="compositionally biased region" description="Basic and acidic residues" evidence="5">
    <location>
        <begin position="590"/>
        <end position="601"/>
    </location>
</feature>
<evidence type="ECO:0000256" key="2">
    <source>
        <dbReference type="ARBA" id="ARBA00023136"/>
    </source>
</evidence>
<dbReference type="SUPFAM" id="SSF103088">
    <property type="entry name" value="OmpA-like"/>
    <property type="match status" value="1"/>
</dbReference>
<name>A0ABT7EY29_9RHOB</name>
<dbReference type="Gene3D" id="3.30.1330.60">
    <property type="entry name" value="OmpA-like domain"/>
    <property type="match status" value="1"/>
</dbReference>
<evidence type="ECO:0000256" key="4">
    <source>
        <dbReference type="PROSITE-ProRule" id="PRU00473"/>
    </source>
</evidence>
<keyword evidence="8" id="KW-1185">Reference proteome</keyword>
<keyword evidence="2 4" id="KW-0472">Membrane</keyword>
<evidence type="ECO:0000256" key="5">
    <source>
        <dbReference type="SAM" id="MobiDB-lite"/>
    </source>
</evidence>
<dbReference type="InterPro" id="IPR006665">
    <property type="entry name" value="OmpA-like"/>
</dbReference>
<sequence length="666" mass="70060">MRLSSLMPVGATFGVAAILSLITASFAVTAVEDNTEIALRRTLDQAGYPWAEVEADGLQVTLAGTAPDEATRFAVLTAVGRVIDAARIIDDMQITPTADLAPPRFSIEVLRNASGISIIGLVPAGTDRADLVARLAKVTGGQEVADLLDSADYPSPDGWAAALDYAVTALGELPRAKISVTAGQVEITAIADSGLAKKKLESELSHNAPPGLRLGLDIAAPRPVITPFTLRYAIDDKGGHFDACSADTETSRDRILTAARAAGLTGPASCTIGMGVPSPNWARAAELGLAALSDLGAGSITFADADITLVAAQGTDAGHFDRVVGELEADLPEVFALHAVLPPAKADATAGPPEFIATLSPEGLVQLRGRLSDDTLREMADSYAKARFGSDNVYTATRLVEDLPADWSVRVLAGLEALAQLVNGSVTVLPDSVDLRGVSHDEDASANIARILSAKLGEAENFTLDISYRPPPPPADAPPDPEACELRLSEAQKDGKITFEPGSATIAAESLPILDRITEILTDCEGVRLEIQGHTDSQGREEMNQQLSQARAQSVLNELRARRVLTSSFVAVGYGETRPIASNDSEEGREENRRIEFRLIRPAETAEEQTTLDSLADDETGAATDPEDMPEDMHEGDGAAMDALPDDTAPQQDATAAEPAGEKESE</sequence>
<evidence type="ECO:0000256" key="3">
    <source>
        <dbReference type="ARBA" id="ARBA00023237"/>
    </source>
</evidence>
<dbReference type="InterPro" id="IPR050330">
    <property type="entry name" value="Bact_OuterMem_StrucFunc"/>
</dbReference>
<dbReference type="Proteomes" id="UP001243757">
    <property type="component" value="Unassembled WGS sequence"/>
</dbReference>
<accession>A0ABT7EY29</accession>
<dbReference type="EMBL" id="JASNJD010000003">
    <property type="protein sequence ID" value="MDK3017256.1"/>
    <property type="molecule type" value="Genomic_DNA"/>
</dbReference>
<reference evidence="7 8" key="1">
    <citation type="submission" date="2023-05" db="EMBL/GenBank/DDBJ databases">
        <title>Pseudodonghicola sp. nov.</title>
        <authorList>
            <person name="Huang J."/>
        </authorList>
    </citation>
    <scope>NUCLEOTIDE SEQUENCE [LARGE SCALE GENOMIC DNA]</scope>
    <source>
        <strain evidence="7 8">IC7</strain>
    </source>
</reference>
<comment type="subcellular location">
    <subcellularLocation>
        <location evidence="1">Cell outer membrane</location>
    </subcellularLocation>
</comment>
<dbReference type="PANTHER" id="PTHR30329:SF21">
    <property type="entry name" value="LIPOPROTEIN YIAD-RELATED"/>
    <property type="match status" value="1"/>
</dbReference>
<evidence type="ECO:0000256" key="1">
    <source>
        <dbReference type="ARBA" id="ARBA00004442"/>
    </source>
</evidence>
<gene>
    <name evidence="7" type="ORF">QO033_06180</name>
</gene>
<feature type="region of interest" description="Disordered" evidence="5">
    <location>
        <begin position="579"/>
        <end position="666"/>
    </location>
</feature>